<gene>
    <name evidence="2" type="ORF">M3N55_02335</name>
</gene>
<keyword evidence="1" id="KW-0812">Transmembrane</keyword>
<name>A0ABT0LY93_9RHOB</name>
<evidence type="ECO:0000313" key="3">
    <source>
        <dbReference type="Proteomes" id="UP001202550"/>
    </source>
</evidence>
<feature type="transmembrane region" description="Helical" evidence="1">
    <location>
        <begin position="57"/>
        <end position="73"/>
    </location>
</feature>
<protein>
    <recommendedName>
        <fullName evidence="4">PH domain-containing protein</fullName>
    </recommendedName>
</protein>
<reference evidence="2 3" key="1">
    <citation type="submission" date="2022-05" db="EMBL/GenBank/DDBJ databases">
        <title>Seasonal and diel survey of microbial diversity of the Tyrrhenian coast.</title>
        <authorList>
            <person name="Gattoni G."/>
            <person name="Corral P."/>
        </authorList>
    </citation>
    <scope>NUCLEOTIDE SEQUENCE [LARGE SCALE GENOMIC DNA]</scope>
    <source>
        <strain evidence="2 3">V10</strain>
    </source>
</reference>
<evidence type="ECO:0000256" key="1">
    <source>
        <dbReference type="SAM" id="Phobius"/>
    </source>
</evidence>
<accession>A0ABT0LY93</accession>
<keyword evidence="1" id="KW-1133">Transmembrane helix</keyword>
<keyword evidence="3" id="KW-1185">Reference proteome</keyword>
<comment type="caution">
    <text evidence="2">The sequence shown here is derived from an EMBL/GenBank/DDBJ whole genome shotgun (WGS) entry which is preliminary data.</text>
</comment>
<keyword evidence="1" id="KW-0472">Membrane</keyword>
<evidence type="ECO:0000313" key="2">
    <source>
        <dbReference type="EMBL" id="MCL1627558.1"/>
    </source>
</evidence>
<dbReference type="EMBL" id="JALZWP010000002">
    <property type="protein sequence ID" value="MCL1627558.1"/>
    <property type="molecule type" value="Genomic_DNA"/>
</dbReference>
<dbReference type="Proteomes" id="UP001202550">
    <property type="component" value="Unassembled WGS sequence"/>
</dbReference>
<evidence type="ECO:0008006" key="4">
    <source>
        <dbReference type="Google" id="ProtNLM"/>
    </source>
</evidence>
<dbReference type="RefSeq" id="WP_249056017.1">
    <property type="nucleotide sequence ID" value="NZ_JALZWP010000002.1"/>
</dbReference>
<feature type="transmembrane region" description="Helical" evidence="1">
    <location>
        <begin position="21"/>
        <end position="45"/>
    </location>
</feature>
<organism evidence="2 3">
    <name type="scientific">Roseinatronobacter domitianus</name>
    <dbReference type="NCBI Taxonomy" id="2940293"/>
    <lineage>
        <taxon>Bacteria</taxon>
        <taxon>Pseudomonadati</taxon>
        <taxon>Pseudomonadota</taxon>
        <taxon>Alphaproteobacteria</taxon>
        <taxon>Rhodobacterales</taxon>
        <taxon>Paracoccaceae</taxon>
        <taxon>Roseinatronobacter</taxon>
    </lineage>
</organism>
<sequence length="143" mass="16215">MTQISLHPGERLIARVPQDREVAILTEALFGMLGMSVVTVGLYVFDQATGDQSERSWLGTLMTLGFLFGPIVAQRLMRPMPVYWLTDRRLVLDQNTEVMLTDIRRIRVWLTGLILHTDTRRYAIHLLANPSAVAALLRNTIAR</sequence>
<proteinExistence type="predicted"/>